<proteinExistence type="predicted"/>
<sequence length="187" mass="20694">MSRLLLRISVWSLIILSIGELLFAADTITAGQSIRDGTDTLISSFQSFELGFFSPGNSNNRYLGIWYKISPGTVVWVANRNNPITDKNGVLTVNNDGNLVLLNGEKSIIWSSNSSKLPLDTLLSGMKLGWNLRTGFERYLTSWRSADDPSPGDSTYRLDITELPQLILRTGSKKVDNGMDTDFVAFP</sequence>
<organism evidence="1 2">
    <name type="scientific">Pistacia integerrima</name>
    <dbReference type="NCBI Taxonomy" id="434235"/>
    <lineage>
        <taxon>Eukaryota</taxon>
        <taxon>Viridiplantae</taxon>
        <taxon>Streptophyta</taxon>
        <taxon>Embryophyta</taxon>
        <taxon>Tracheophyta</taxon>
        <taxon>Spermatophyta</taxon>
        <taxon>Magnoliopsida</taxon>
        <taxon>eudicotyledons</taxon>
        <taxon>Gunneridae</taxon>
        <taxon>Pentapetalae</taxon>
        <taxon>rosids</taxon>
        <taxon>malvids</taxon>
        <taxon>Sapindales</taxon>
        <taxon>Anacardiaceae</taxon>
        <taxon>Pistacia</taxon>
    </lineage>
</organism>
<comment type="caution">
    <text evidence="1">The sequence shown here is derived from an EMBL/GenBank/DDBJ whole genome shotgun (WGS) entry which is preliminary data.</text>
</comment>
<dbReference type="Proteomes" id="UP001163603">
    <property type="component" value="Chromosome 3"/>
</dbReference>
<name>A0ACC0Z3D9_9ROSI</name>
<dbReference type="EMBL" id="CM047738">
    <property type="protein sequence ID" value="KAJ0044443.1"/>
    <property type="molecule type" value="Genomic_DNA"/>
</dbReference>
<gene>
    <name evidence="1" type="ORF">Pint_04380</name>
</gene>
<evidence type="ECO:0000313" key="2">
    <source>
        <dbReference type="Proteomes" id="UP001163603"/>
    </source>
</evidence>
<protein>
    <submittedName>
        <fullName evidence="1">Uncharacterized protein</fullName>
    </submittedName>
</protein>
<keyword evidence="2" id="KW-1185">Reference proteome</keyword>
<reference evidence="2" key="1">
    <citation type="journal article" date="2023" name="G3 (Bethesda)">
        <title>Genome assembly and association tests identify interacting loci associated with vigor, precocity, and sex in interspecific pistachio rootstocks.</title>
        <authorList>
            <person name="Palmer W."/>
            <person name="Jacygrad E."/>
            <person name="Sagayaradj S."/>
            <person name="Cavanaugh K."/>
            <person name="Han R."/>
            <person name="Bertier L."/>
            <person name="Beede B."/>
            <person name="Kafkas S."/>
            <person name="Golino D."/>
            <person name="Preece J."/>
            <person name="Michelmore R."/>
        </authorList>
    </citation>
    <scope>NUCLEOTIDE SEQUENCE [LARGE SCALE GENOMIC DNA]</scope>
</reference>
<evidence type="ECO:0000313" key="1">
    <source>
        <dbReference type="EMBL" id="KAJ0044443.1"/>
    </source>
</evidence>
<accession>A0ACC0Z3D9</accession>